<proteinExistence type="inferred from homology"/>
<gene>
    <name evidence="6" type="ORF">AB1E22_12755</name>
</gene>
<evidence type="ECO:0000256" key="1">
    <source>
        <dbReference type="ARBA" id="ARBA00009437"/>
    </source>
</evidence>
<accession>A0ABV3NVR3</accession>
<comment type="similarity">
    <text evidence="1">Belongs to the LysR transcriptional regulatory family.</text>
</comment>
<dbReference type="PANTHER" id="PTHR30118:SF14">
    <property type="entry name" value="LYSR FAMILY TRANSCRIPTIONAL REGULATOR"/>
    <property type="match status" value="1"/>
</dbReference>
<dbReference type="PANTHER" id="PTHR30118">
    <property type="entry name" value="HTH-TYPE TRANSCRIPTIONAL REGULATOR LEUO-RELATED"/>
    <property type="match status" value="1"/>
</dbReference>
<evidence type="ECO:0000256" key="2">
    <source>
        <dbReference type="ARBA" id="ARBA00023015"/>
    </source>
</evidence>
<dbReference type="InterPro" id="IPR000847">
    <property type="entry name" value="LysR_HTH_N"/>
</dbReference>
<keyword evidence="2" id="KW-0805">Transcription regulation</keyword>
<dbReference type="InterPro" id="IPR036388">
    <property type="entry name" value="WH-like_DNA-bd_sf"/>
</dbReference>
<evidence type="ECO:0000256" key="3">
    <source>
        <dbReference type="ARBA" id="ARBA00023125"/>
    </source>
</evidence>
<dbReference type="EMBL" id="JBFMVT010000002">
    <property type="protein sequence ID" value="MEW7313550.1"/>
    <property type="molecule type" value="Genomic_DNA"/>
</dbReference>
<dbReference type="SUPFAM" id="SSF46785">
    <property type="entry name" value="Winged helix' DNA-binding domain"/>
    <property type="match status" value="1"/>
</dbReference>
<evidence type="ECO:0000313" key="7">
    <source>
        <dbReference type="Proteomes" id="UP001555342"/>
    </source>
</evidence>
<feature type="domain" description="HTH lysR-type" evidence="5">
    <location>
        <begin position="16"/>
        <end position="73"/>
    </location>
</feature>
<keyword evidence="7" id="KW-1185">Reference proteome</keyword>
<keyword evidence="4" id="KW-0804">Transcription</keyword>
<dbReference type="InterPro" id="IPR036390">
    <property type="entry name" value="WH_DNA-bd_sf"/>
</dbReference>
<dbReference type="SUPFAM" id="SSF53850">
    <property type="entry name" value="Periplasmic binding protein-like II"/>
    <property type="match status" value="1"/>
</dbReference>
<dbReference type="InterPro" id="IPR005119">
    <property type="entry name" value="LysR_subst-bd"/>
</dbReference>
<dbReference type="Proteomes" id="UP001555342">
    <property type="component" value="Unassembled WGS sequence"/>
</dbReference>
<evidence type="ECO:0000259" key="5">
    <source>
        <dbReference type="PROSITE" id="PS50931"/>
    </source>
</evidence>
<dbReference type="Pfam" id="PF00126">
    <property type="entry name" value="HTH_1"/>
    <property type="match status" value="1"/>
</dbReference>
<name>A0ABV3NVR3_9ENTR</name>
<dbReference type="Gene3D" id="3.40.190.10">
    <property type="entry name" value="Periplasmic binding protein-like II"/>
    <property type="match status" value="2"/>
</dbReference>
<dbReference type="Pfam" id="PF03466">
    <property type="entry name" value="LysR_substrate"/>
    <property type="match status" value="1"/>
</dbReference>
<keyword evidence="3" id="KW-0238">DNA-binding</keyword>
<organism evidence="6 7">
    <name type="scientific">Buttiauxella gaviniae</name>
    <dbReference type="NCBI Taxonomy" id="82990"/>
    <lineage>
        <taxon>Bacteria</taxon>
        <taxon>Pseudomonadati</taxon>
        <taxon>Pseudomonadota</taxon>
        <taxon>Gammaproteobacteria</taxon>
        <taxon>Enterobacterales</taxon>
        <taxon>Enterobacteriaceae</taxon>
        <taxon>Buttiauxella</taxon>
    </lineage>
</organism>
<evidence type="ECO:0000256" key="4">
    <source>
        <dbReference type="ARBA" id="ARBA00023163"/>
    </source>
</evidence>
<protein>
    <submittedName>
        <fullName evidence="6">LysR family transcriptional regulator</fullName>
    </submittedName>
</protein>
<reference evidence="6 7" key="1">
    <citation type="submission" date="2024-07" db="EMBL/GenBank/DDBJ databases">
        <authorList>
            <person name="Wang L."/>
        </authorList>
    </citation>
    <scope>NUCLEOTIDE SEQUENCE [LARGE SCALE GENOMIC DNA]</scope>
    <source>
        <strain evidence="6 7">WL359</strain>
    </source>
</reference>
<dbReference type="InterPro" id="IPR050389">
    <property type="entry name" value="LysR-type_TF"/>
</dbReference>
<dbReference type="Gene3D" id="1.10.10.10">
    <property type="entry name" value="Winged helix-like DNA-binding domain superfamily/Winged helix DNA-binding domain"/>
    <property type="match status" value="1"/>
</dbReference>
<sequence length="306" mass="35187">MKTNTVSDKILKLATFNLNLLTTFCLIYSTRSLTETAEILEVTPPSISHSLRKLRLHFQDPLFTRHGNTISPTVFADDLYAQLRKTLEIMSDSVDRSQQSNKRETIVIYSPFSAAVHNLAIALLEIKARKLNYKIKYIETNIGILDSVELLNLRKADIVFSASPVMSSTLTCVLIRELTPVLVSRIDHPFQKNSISIEELKNLDLVSHLTADNMIYQRKQALLATLKTTRITFETNSLIMLLTVLSETECIGFITQQAFDRYRHIFKLRVIQTQFSVPKMSVYITYRKEMEHKENFMQLLHTILDD</sequence>
<evidence type="ECO:0000313" key="6">
    <source>
        <dbReference type="EMBL" id="MEW7313550.1"/>
    </source>
</evidence>
<dbReference type="RefSeq" id="WP_367595629.1">
    <property type="nucleotide sequence ID" value="NZ_JBFMVT010000002.1"/>
</dbReference>
<dbReference type="PROSITE" id="PS50931">
    <property type="entry name" value="HTH_LYSR"/>
    <property type="match status" value="1"/>
</dbReference>
<comment type="caution">
    <text evidence="6">The sequence shown here is derived from an EMBL/GenBank/DDBJ whole genome shotgun (WGS) entry which is preliminary data.</text>
</comment>